<dbReference type="CDD" id="cd19049">
    <property type="entry name" value="LGIC_TM_anion"/>
    <property type="match status" value="1"/>
</dbReference>
<dbReference type="EMBL" id="CATQJA010001128">
    <property type="protein sequence ID" value="CAJ0565912.1"/>
    <property type="molecule type" value="Genomic_DNA"/>
</dbReference>
<reference evidence="15" key="1">
    <citation type="submission" date="2023-06" db="EMBL/GenBank/DDBJ databases">
        <authorList>
            <person name="Delattre M."/>
        </authorList>
    </citation>
    <scope>NUCLEOTIDE SEQUENCE</scope>
    <source>
        <strain evidence="15">AF72</strain>
    </source>
</reference>
<feature type="domain" description="Neurotransmitter-gated ion-channel transmembrane" evidence="14">
    <location>
        <begin position="333"/>
        <end position="549"/>
    </location>
</feature>
<evidence type="ECO:0000256" key="12">
    <source>
        <dbReference type="SAM" id="Coils"/>
    </source>
</evidence>
<evidence type="ECO:0000256" key="7">
    <source>
        <dbReference type="ARBA" id="ARBA00022989"/>
    </source>
</evidence>
<dbReference type="GO" id="GO:0005230">
    <property type="term" value="F:extracellular ligand-gated monoatomic ion channel activity"/>
    <property type="evidence" value="ECO:0007669"/>
    <property type="project" value="InterPro"/>
</dbReference>
<comment type="subcellular location">
    <subcellularLocation>
        <location evidence="2">Cell membrane</location>
    </subcellularLocation>
    <subcellularLocation>
        <location evidence="1">Membrane</location>
        <topology evidence="1">Multi-pass membrane protein</topology>
    </subcellularLocation>
</comment>
<gene>
    <name evidence="15" type="ORF">MSPICULIGERA_LOCUS4535</name>
</gene>
<evidence type="ECO:0000256" key="2">
    <source>
        <dbReference type="ARBA" id="ARBA00004236"/>
    </source>
</evidence>
<dbReference type="Gene3D" id="2.70.170.10">
    <property type="entry name" value="Neurotransmitter-gated ion-channel ligand-binding domain"/>
    <property type="match status" value="1"/>
</dbReference>
<sequence length="565" mass="65270">MILWDILTAGPEATSMFEQTLLYGQQGAQEAIQFEHDPEIHLQLGTSGWSESMPEDDLQYEKMTRAWPRHCLGQIPSAEALSASLSSNTPLSLLHIVYSFILLSSRVNCLSDHYSEIDDVTKILALNPRYNKNAYPTQHIDRPTEVKVQMYVEGMSSFRAQSMDFQIDIYLQEMWIDERLRHNNTKRILIKDPKLFGLIWHPDLYFANARTASFHEVTMPNFLVWIYPNGTVWYDARVSGAILCAQNLAKYPLDRQMCYLRILSYAYDNEQLVISWNGEVPIDVNKKNQMPDMKLIKTEFRIRNDTYATGVWSCALAEFYVDREIMHHIIQSYIPTTLIVIISWFSFWLDVEAVPGRVSLSITTLLTLATQSSAARMALPQASYVKAIDVWMGACMAFVFSAMIEFTVVNYCTRRKPHRGGAGGRGAGQEVRGLTQQIHDLVREYRQQREQQDKLQSSAVYECSSLVNGDGQTQSVLNKRQMRGGDPSTATDTPQPYFFQRNIIPSTRRKKIEERINRVEENRKYAQMIDRRSRVYFPLAFIIFNAIYWLYYLMLAPDHIDDLEE</sequence>
<name>A0AA36FUX9_9BILA</name>
<evidence type="ECO:0000259" key="13">
    <source>
        <dbReference type="Pfam" id="PF02931"/>
    </source>
</evidence>
<dbReference type="InterPro" id="IPR018000">
    <property type="entry name" value="Neurotransmitter_ion_chnl_CS"/>
</dbReference>
<evidence type="ECO:0000256" key="5">
    <source>
        <dbReference type="ARBA" id="ARBA00022692"/>
    </source>
</evidence>
<keyword evidence="6" id="KW-0732">Signal</keyword>
<keyword evidence="5 11" id="KW-0812">Transmembrane</keyword>
<keyword evidence="4" id="KW-1003">Cell membrane</keyword>
<proteinExistence type="inferred from homology"/>
<dbReference type="PRINTS" id="PR00253">
    <property type="entry name" value="GABAARECEPTR"/>
</dbReference>
<dbReference type="NCBIfam" id="TIGR00860">
    <property type="entry name" value="LIC"/>
    <property type="match status" value="1"/>
</dbReference>
<evidence type="ECO:0000259" key="14">
    <source>
        <dbReference type="Pfam" id="PF02932"/>
    </source>
</evidence>
<dbReference type="SUPFAM" id="SSF63712">
    <property type="entry name" value="Nicotinic receptor ligand binding domain-like"/>
    <property type="match status" value="1"/>
</dbReference>
<organism evidence="15 16">
    <name type="scientific">Mesorhabditis spiculigera</name>
    <dbReference type="NCBI Taxonomy" id="96644"/>
    <lineage>
        <taxon>Eukaryota</taxon>
        <taxon>Metazoa</taxon>
        <taxon>Ecdysozoa</taxon>
        <taxon>Nematoda</taxon>
        <taxon>Chromadorea</taxon>
        <taxon>Rhabditida</taxon>
        <taxon>Rhabditina</taxon>
        <taxon>Rhabditomorpha</taxon>
        <taxon>Rhabditoidea</taxon>
        <taxon>Rhabditidae</taxon>
        <taxon>Mesorhabditinae</taxon>
        <taxon>Mesorhabditis</taxon>
    </lineage>
</organism>
<dbReference type="SUPFAM" id="SSF90112">
    <property type="entry name" value="Neurotransmitter-gated ion-channel transmembrane pore"/>
    <property type="match status" value="1"/>
</dbReference>
<dbReference type="InterPro" id="IPR006201">
    <property type="entry name" value="Neur_channel"/>
</dbReference>
<feature type="transmembrane region" description="Helical" evidence="11">
    <location>
        <begin position="358"/>
        <end position="379"/>
    </location>
</feature>
<dbReference type="InterPro" id="IPR006028">
    <property type="entry name" value="GABAA/Glycine_rcpt"/>
</dbReference>
<evidence type="ECO:0000313" key="15">
    <source>
        <dbReference type="EMBL" id="CAJ0565912.1"/>
    </source>
</evidence>
<dbReference type="InterPro" id="IPR006029">
    <property type="entry name" value="Neurotrans-gated_channel_TM"/>
</dbReference>
<comment type="similarity">
    <text evidence="11">Belongs to the ligand-gated ion channel (TC 1.A.9) family.</text>
</comment>
<dbReference type="InterPro" id="IPR006202">
    <property type="entry name" value="Neur_chan_lig-bd"/>
</dbReference>
<dbReference type="InterPro" id="IPR038050">
    <property type="entry name" value="Neuro_actylchol_rec"/>
</dbReference>
<evidence type="ECO:0000256" key="9">
    <source>
        <dbReference type="ARBA" id="ARBA00023136"/>
    </source>
</evidence>
<evidence type="ECO:0000256" key="6">
    <source>
        <dbReference type="ARBA" id="ARBA00022729"/>
    </source>
</evidence>
<dbReference type="Pfam" id="PF02931">
    <property type="entry name" value="Neur_chan_LBD"/>
    <property type="match status" value="1"/>
</dbReference>
<keyword evidence="8 11" id="KW-0406">Ion transport</keyword>
<feature type="non-terminal residue" evidence="15">
    <location>
        <position position="565"/>
    </location>
</feature>
<dbReference type="InterPro" id="IPR036734">
    <property type="entry name" value="Neur_chan_lig-bd_sf"/>
</dbReference>
<dbReference type="GO" id="GO:0004888">
    <property type="term" value="F:transmembrane signaling receptor activity"/>
    <property type="evidence" value="ECO:0007669"/>
    <property type="project" value="InterPro"/>
</dbReference>
<dbReference type="Proteomes" id="UP001177023">
    <property type="component" value="Unassembled WGS sequence"/>
</dbReference>
<comment type="caution">
    <text evidence="15">The sequence shown here is derived from an EMBL/GenBank/DDBJ whole genome shotgun (WGS) entry which is preliminary data.</text>
</comment>
<feature type="coiled-coil region" evidence="12">
    <location>
        <begin position="431"/>
        <end position="458"/>
    </location>
</feature>
<keyword evidence="3 11" id="KW-0813">Transport</keyword>
<keyword evidence="12" id="KW-0175">Coiled coil</keyword>
<keyword evidence="7 11" id="KW-1133">Transmembrane helix</keyword>
<feature type="domain" description="Neurotransmitter-gated ion-channel ligand-binding" evidence="13">
    <location>
        <begin position="126"/>
        <end position="295"/>
    </location>
</feature>
<dbReference type="CDD" id="cd18987">
    <property type="entry name" value="LGIC_ECD_anion"/>
    <property type="match status" value="1"/>
</dbReference>
<feature type="transmembrane region" description="Helical" evidence="11">
    <location>
        <begin position="535"/>
        <end position="554"/>
    </location>
</feature>
<evidence type="ECO:0000313" key="16">
    <source>
        <dbReference type="Proteomes" id="UP001177023"/>
    </source>
</evidence>
<evidence type="ECO:0000256" key="3">
    <source>
        <dbReference type="ARBA" id="ARBA00022448"/>
    </source>
</evidence>
<keyword evidence="10 11" id="KW-0407">Ion channel</keyword>
<evidence type="ECO:0000256" key="11">
    <source>
        <dbReference type="RuleBase" id="RU000687"/>
    </source>
</evidence>
<dbReference type="PANTHER" id="PTHR18945">
    <property type="entry name" value="NEUROTRANSMITTER GATED ION CHANNEL"/>
    <property type="match status" value="1"/>
</dbReference>
<dbReference type="AlphaFoldDB" id="A0AA36FUX9"/>
<evidence type="ECO:0000256" key="4">
    <source>
        <dbReference type="ARBA" id="ARBA00022475"/>
    </source>
</evidence>
<evidence type="ECO:0000256" key="1">
    <source>
        <dbReference type="ARBA" id="ARBA00004141"/>
    </source>
</evidence>
<dbReference type="PROSITE" id="PS00236">
    <property type="entry name" value="NEUROTR_ION_CHANNEL"/>
    <property type="match status" value="1"/>
</dbReference>
<dbReference type="Pfam" id="PF02932">
    <property type="entry name" value="Neur_chan_memb"/>
    <property type="match status" value="1"/>
</dbReference>
<dbReference type="GO" id="GO:0005886">
    <property type="term" value="C:plasma membrane"/>
    <property type="evidence" value="ECO:0007669"/>
    <property type="project" value="UniProtKB-SubCell"/>
</dbReference>
<keyword evidence="9 11" id="KW-0472">Membrane</keyword>
<feature type="transmembrane region" description="Helical" evidence="11">
    <location>
        <begin position="391"/>
        <end position="412"/>
    </location>
</feature>
<feature type="transmembrane region" description="Helical" evidence="11">
    <location>
        <begin position="333"/>
        <end position="351"/>
    </location>
</feature>
<protein>
    <submittedName>
        <fullName evidence="15">Uncharacterized protein</fullName>
    </submittedName>
</protein>
<dbReference type="Gene3D" id="1.20.58.390">
    <property type="entry name" value="Neurotransmitter-gated ion-channel transmembrane domain"/>
    <property type="match status" value="1"/>
</dbReference>
<keyword evidence="16" id="KW-1185">Reference proteome</keyword>
<accession>A0AA36FUX9</accession>
<evidence type="ECO:0000256" key="10">
    <source>
        <dbReference type="ARBA" id="ARBA00023303"/>
    </source>
</evidence>
<evidence type="ECO:0000256" key="8">
    <source>
        <dbReference type="ARBA" id="ARBA00023065"/>
    </source>
</evidence>
<dbReference type="PRINTS" id="PR00252">
    <property type="entry name" value="NRIONCHANNEL"/>
</dbReference>
<dbReference type="InterPro" id="IPR036719">
    <property type="entry name" value="Neuro-gated_channel_TM_sf"/>
</dbReference>